<dbReference type="SUPFAM" id="SSF53756">
    <property type="entry name" value="UDP-Glycosyltransferase/glycogen phosphorylase"/>
    <property type="match status" value="1"/>
</dbReference>
<accession>A0A7C3PHL4</accession>
<evidence type="ECO:0000313" key="4">
    <source>
        <dbReference type="EMBL" id="HFN00076.1"/>
    </source>
</evidence>
<evidence type="ECO:0000259" key="2">
    <source>
        <dbReference type="Pfam" id="PF00535"/>
    </source>
</evidence>
<dbReference type="InterPro" id="IPR028098">
    <property type="entry name" value="Glyco_trans_4-like_N"/>
</dbReference>
<dbReference type="GO" id="GO:0016757">
    <property type="term" value="F:glycosyltransferase activity"/>
    <property type="evidence" value="ECO:0007669"/>
    <property type="project" value="InterPro"/>
</dbReference>
<dbReference type="CDD" id="cd00761">
    <property type="entry name" value="Glyco_tranf_GTA_type"/>
    <property type="match status" value="1"/>
</dbReference>
<keyword evidence="4" id="KW-0808">Transferase</keyword>
<dbReference type="InterPro" id="IPR029044">
    <property type="entry name" value="Nucleotide-diphossugar_trans"/>
</dbReference>
<dbReference type="Gene3D" id="3.40.50.2000">
    <property type="entry name" value="Glycogen Phosphorylase B"/>
    <property type="match status" value="2"/>
</dbReference>
<dbReference type="InterPro" id="IPR001173">
    <property type="entry name" value="Glyco_trans_2-like"/>
</dbReference>
<organism evidence="4">
    <name type="scientific">Oscillatoriales cyanobacterium SpSt-418</name>
    <dbReference type="NCBI Taxonomy" id="2282169"/>
    <lineage>
        <taxon>Bacteria</taxon>
        <taxon>Bacillati</taxon>
        <taxon>Cyanobacteriota</taxon>
        <taxon>Cyanophyceae</taxon>
        <taxon>Oscillatoriophycideae</taxon>
        <taxon>Oscillatoriales</taxon>
    </lineage>
</organism>
<proteinExistence type="predicted"/>
<sequence length="762" mass="88087">MSTVTPFTHVNEFIDLLRTTKSTFCAADESTFPVVSVISSFFNAHQYFEATYQSVINQTFQNFEWLIVDDGSTDPVAISLVQSLSTRSRKIKTLKHDFNQGPSAGRNTAIAQAKGAYLFFIDLDDLIDPTYIEKCVLFLESHPEFSFVNSYSVGFQAQAYWWAHGFNQLPQFIHQNWVTGRLLYRKSDFDLLGGFDEDLRVYEDWERWLRAIVNGQKGWTLPEYLDCYRRCDSGLLATSRENLLEEKRITRLIKTRYQDSFEKKSFNHSEVRRNSFDVHQLQFKFAITNLLKRETAKQHILCFFPHLEVGGADRFNLDLITLLTKRGYKFTIATTLKSDHPWNQHFYAITPDIFHLPNFLNEYHWLAFARYMLESRQIDLVFISNCYISYYFLPILRKEFPRIAFVDLTHTIDPGWRGTGYPRLSCQFSQFLDCQVVTSQSLAKTYQNTKFIDSTKLRVCYTNIGADLWVHSPPKRQSLRSTLNISDDTIVLLFPSRIVEQKRPLFLVDIVQSLVKHHSSILVIAIGSGELLPAMQTKIHQLSLEPYFHLLPAVEPFEMLSYYSAADILLLPSAYEGVSLAIYEAMAMQLPVVASDVGGQAELVIPETGFLVAKGNGDGQEVQAYVQVLLPLIQNQPLRQAVGESARQRIVESFSLTHMADQIETIFQAAITSRQISSSFEVNQAIAEETLLMALEYLHQEQAITQLWQEKCGLEKVKLQLEEEKHELTWKKRAMESSKFWQLRQQWFKLKRLLRLTQEEEI</sequence>
<comment type="caution">
    <text evidence="4">The sequence shown here is derived from an EMBL/GenBank/DDBJ whole genome shotgun (WGS) entry which is preliminary data.</text>
</comment>
<feature type="domain" description="Glycosyltransferase 2-like" evidence="2">
    <location>
        <begin position="36"/>
        <end position="179"/>
    </location>
</feature>
<dbReference type="SUPFAM" id="SSF53448">
    <property type="entry name" value="Nucleotide-diphospho-sugar transferases"/>
    <property type="match status" value="1"/>
</dbReference>
<dbReference type="PANTHER" id="PTHR12526">
    <property type="entry name" value="GLYCOSYLTRANSFERASE"/>
    <property type="match status" value="1"/>
</dbReference>
<dbReference type="AlphaFoldDB" id="A0A7C3PHL4"/>
<name>A0A7C3PHL4_9CYAN</name>
<evidence type="ECO:0000259" key="1">
    <source>
        <dbReference type="Pfam" id="PF00534"/>
    </source>
</evidence>
<dbReference type="PANTHER" id="PTHR12526:SF630">
    <property type="entry name" value="GLYCOSYLTRANSFERASE"/>
    <property type="match status" value="1"/>
</dbReference>
<dbReference type="Gene3D" id="3.90.550.10">
    <property type="entry name" value="Spore Coat Polysaccharide Biosynthesis Protein SpsA, Chain A"/>
    <property type="match status" value="1"/>
</dbReference>
<dbReference type="Pfam" id="PF00534">
    <property type="entry name" value="Glycos_transf_1"/>
    <property type="match status" value="1"/>
</dbReference>
<feature type="domain" description="Glycosyl transferase family 1" evidence="1">
    <location>
        <begin position="477"/>
        <end position="649"/>
    </location>
</feature>
<dbReference type="EMBL" id="DSRU01000290">
    <property type="protein sequence ID" value="HFN00076.1"/>
    <property type="molecule type" value="Genomic_DNA"/>
</dbReference>
<protein>
    <submittedName>
        <fullName evidence="4">Glycosyltransferase</fullName>
    </submittedName>
</protein>
<dbReference type="Pfam" id="PF00535">
    <property type="entry name" value="Glycos_transf_2"/>
    <property type="match status" value="1"/>
</dbReference>
<reference evidence="4" key="1">
    <citation type="journal article" date="2020" name="mSystems">
        <title>Genome- and Community-Level Interaction Insights into Carbon Utilization and Element Cycling Functions of Hydrothermarchaeota in Hydrothermal Sediment.</title>
        <authorList>
            <person name="Zhou Z."/>
            <person name="Liu Y."/>
            <person name="Xu W."/>
            <person name="Pan J."/>
            <person name="Luo Z.H."/>
            <person name="Li M."/>
        </authorList>
    </citation>
    <scope>NUCLEOTIDE SEQUENCE [LARGE SCALE GENOMIC DNA]</scope>
    <source>
        <strain evidence="4">SpSt-418</strain>
    </source>
</reference>
<dbReference type="Pfam" id="PF13439">
    <property type="entry name" value="Glyco_transf_4"/>
    <property type="match status" value="1"/>
</dbReference>
<dbReference type="CDD" id="cd03801">
    <property type="entry name" value="GT4_PimA-like"/>
    <property type="match status" value="1"/>
</dbReference>
<feature type="domain" description="Glycosyltransferase subfamily 4-like N-terminal" evidence="3">
    <location>
        <begin position="309"/>
        <end position="462"/>
    </location>
</feature>
<gene>
    <name evidence="4" type="ORF">ENR64_20425</name>
</gene>
<dbReference type="InterPro" id="IPR001296">
    <property type="entry name" value="Glyco_trans_1"/>
</dbReference>
<evidence type="ECO:0000259" key="3">
    <source>
        <dbReference type="Pfam" id="PF13439"/>
    </source>
</evidence>